<evidence type="ECO:0000259" key="2">
    <source>
        <dbReference type="Pfam" id="PF00440"/>
    </source>
</evidence>
<evidence type="ECO:0000313" key="4">
    <source>
        <dbReference type="Proteomes" id="UP000186438"/>
    </source>
</evidence>
<dbReference type="Pfam" id="PF00440">
    <property type="entry name" value="TetR_N"/>
    <property type="match status" value="1"/>
</dbReference>
<reference evidence="3 4" key="1">
    <citation type="submission" date="2016-11" db="EMBL/GenBank/DDBJ databases">
        <title>Genome sequences of unsequenced Mycobacteria.</title>
        <authorList>
            <person name="Greninger A.L."/>
            <person name="Fang F."/>
            <person name="Jerome K.R."/>
        </authorList>
    </citation>
    <scope>NUCLEOTIDE SEQUENCE [LARGE SCALE GENOMIC DNA]</scope>
    <source>
        <strain evidence="3 4">M11</strain>
    </source>
</reference>
<dbReference type="InterPro" id="IPR009057">
    <property type="entry name" value="Homeodomain-like_sf"/>
</dbReference>
<dbReference type="EMBL" id="MPNT01000003">
    <property type="protein sequence ID" value="OJZ75254.1"/>
    <property type="molecule type" value="Genomic_DNA"/>
</dbReference>
<accession>A0A1Q4HZU5</accession>
<evidence type="ECO:0000256" key="1">
    <source>
        <dbReference type="ARBA" id="ARBA00023125"/>
    </source>
</evidence>
<keyword evidence="4" id="KW-1185">Reference proteome</keyword>
<feature type="domain" description="HTH tetR-type" evidence="2">
    <location>
        <begin position="21"/>
        <end position="58"/>
    </location>
</feature>
<gene>
    <name evidence="3" type="ORF">BRW65_05440</name>
</gene>
<dbReference type="STRING" id="53378.BRW65_05440"/>
<name>A0A1Q4HZU5_9MYCO</name>
<dbReference type="OrthoDB" id="3212503at2"/>
<dbReference type="GO" id="GO:0003677">
    <property type="term" value="F:DNA binding"/>
    <property type="evidence" value="ECO:0007669"/>
    <property type="project" value="UniProtKB-KW"/>
</dbReference>
<dbReference type="SUPFAM" id="SSF46689">
    <property type="entry name" value="Homeodomain-like"/>
    <property type="match status" value="1"/>
</dbReference>
<organism evidence="3 4">
    <name type="scientific">Mycobacterium paraffinicum</name>
    <dbReference type="NCBI Taxonomy" id="53378"/>
    <lineage>
        <taxon>Bacteria</taxon>
        <taxon>Bacillati</taxon>
        <taxon>Actinomycetota</taxon>
        <taxon>Actinomycetes</taxon>
        <taxon>Mycobacteriales</taxon>
        <taxon>Mycobacteriaceae</taxon>
        <taxon>Mycobacterium</taxon>
    </lineage>
</organism>
<proteinExistence type="predicted"/>
<keyword evidence="1" id="KW-0238">DNA-binding</keyword>
<dbReference type="InterPro" id="IPR001647">
    <property type="entry name" value="HTH_TetR"/>
</dbReference>
<evidence type="ECO:0000313" key="3">
    <source>
        <dbReference type="EMBL" id="OJZ75254.1"/>
    </source>
</evidence>
<dbReference type="Gene3D" id="1.10.357.10">
    <property type="entry name" value="Tetracycline Repressor, domain 2"/>
    <property type="match status" value="1"/>
</dbReference>
<comment type="caution">
    <text evidence="3">The sequence shown here is derived from an EMBL/GenBank/DDBJ whole genome shotgun (WGS) entry which is preliminary data.</text>
</comment>
<dbReference type="Proteomes" id="UP000186438">
    <property type="component" value="Unassembled WGS sequence"/>
</dbReference>
<sequence length="202" mass="22195">MRTHGWGGATPASDEEAIERILDAASAAIDERGAAMRVADVARTLEISRQTVYNYFPGNSLLEAVANRSGMRYIDHLVAHLEGIKDPVDALVESFAYTLEWLPSDKPFQLMLAQDPGKVSTGATSDAAKRFGHGILAGLDVDWTALGMDDGAIDDLVEYMLRMLQSFMVDPGHPPRSGDTLRTYVRRWLGPVITAEIARHQR</sequence>
<dbReference type="AlphaFoldDB" id="A0A1Q4HZU5"/>
<protein>
    <submittedName>
        <fullName evidence="3">TetR family transcriptional regulator</fullName>
    </submittedName>
</protein>
<dbReference type="RefSeq" id="WP_073872138.1">
    <property type="nucleotide sequence ID" value="NZ_MPNT01000003.1"/>
</dbReference>